<dbReference type="HOGENOM" id="CLU_3087368_0_0_1"/>
<reference evidence="3" key="1">
    <citation type="submission" date="2010-07" db="EMBL/GenBank/DDBJ databases">
        <title>The genome sequence of Gaeumannomyces graminis var. tritici strain R3-111a-1.</title>
        <authorList>
            <consortium name="The Broad Institute Genome Sequencing Platform"/>
            <person name="Ma L.-J."/>
            <person name="Dead R."/>
            <person name="Young S."/>
            <person name="Zeng Q."/>
            <person name="Koehrsen M."/>
            <person name="Alvarado L."/>
            <person name="Berlin A."/>
            <person name="Chapman S.B."/>
            <person name="Chen Z."/>
            <person name="Freedman E."/>
            <person name="Gellesch M."/>
            <person name="Goldberg J."/>
            <person name="Griggs A."/>
            <person name="Gujja S."/>
            <person name="Heilman E.R."/>
            <person name="Heiman D."/>
            <person name="Hepburn T."/>
            <person name="Howarth C."/>
            <person name="Jen D."/>
            <person name="Larson L."/>
            <person name="Mehta T."/>
            <person name="Neiman D."/>
            <person name="Pearson M."/>
            <person name="Roberts A."/>
            <person name="Saif S."/>
            <person name="Shea T."/>
            <person name="Shenoy N."/>
            <person name="Sisk P."/>
            <person name="Stolte C."/>
            <person name="Sykes S."/>
            <person name="Walk T."/>
            <person name="White J."/>
            <person name="Yandava C."/>
            <person name="Haas B."/>
            <person name="Nusbaum C."/>
            <person name="Birren B."/>
        </authorList>
    </citation>
    <scope>NUCLEOTIDE SEQUENCE [LARGE SCALE GENOMIC DNA]</scope>
    <source>
        <strain evidence="3">R3-111a-1</strain>
    </source>
</reference>
<dbReference type="VEuPathDB" id="FungiDB:GGTG_08980"/>
<sequence length="52" mass="5853">MLISGPENLKCNKLPRLTPYCYKKGFVIARKGSYLGRASLAFCRGFLQILIC</sequence>
<organism evidence="1">
    <name type="scientific">Gaeumannomyces tritici (strain R3-111a-1)</name>
    <name type="common">Wheat and barley take-all root rot fungus</name>
    <name type="synonym">Gaeumannomyces graminis var. tritici</name>
    <dbReference type="NCBI Taxonomy" id="644352"/>
    <lineage>
        <taxon>Eukaryota</taxon>
        <taxon>Fungi</taxon>
        <taxon>Dikarya</taxon>
        <taxon>Ascomycota</taxon>
        <taxon>Pezizomycotina</taxon>
        <taxon>Sordariomycetes</taxon>
        <taxon>Sordariomycetidae</taxon>
        <taxon>Magnaporthales</taxon>
        <taxon>Magnaporthaceae</taxon>
        <taxon>Gaeumannomyces</taxon>
    </lineage>
</organism>
<dbReference type="AlphaFoldDB" id="J3P639"/>
<reference evidence="1" key="3">
    <citation type="submission" date="2010-09" db="EMBL/GenBank/DDBJ databases">
        <title>Annotation of Gaeumannomyces graminis var. tritici R3-111a-1.</title>
        <authorList>
            <consortium name="The Broad Institute Genome Sequencing Platform"/>
            <person name="Ma L.-J."/>
            <person name="Dead R."/>
            <person name="Young S.K."/>
            <person name="Zeng Q."/>
            <person name="Gargeya S."/>
            <person name="Fitzgerald M."/>
            <person name="Haas B."/>
            <person name="Abouelleil A."/>
            <person name="Alvarado L."/>
            <person name="Arachchi H.M."/>
            <person name="Berlin A."/>
            <person name="Brown A."/>
            <person name="Chapman S.B."/>
            <person name="Chen Z."/>
            <person name="Dunbar C."/>
            <person name="Freedman E."/>
            <person name="Gearin G."/>
            <person name="Gellesch M."/>
            <person name="Goldberg J."/>
            <person name="Griggs A."/>
            <person name="Gujja S."/>
            <person name="Heiman D."/>
            <person name="Howarth C."/>
            <person name="Larson L."/>
            <person name="Lui A."/>
            <person name="MacDonald P.J.P."/>
            <person name="Mehta T."/>
            <person name="Montmayeur A."/>
            <person name="Murphy C."/>
            <person name="Neiman D."/>
            <person name="Pearson M."/>
            <person name="Priest M."/>
            <person name="Roberts A."/>
            <person name="Saif S."/>
            <person name="Shea T."/>
            <person name="Shenoy N."/>
            <person name="Sisk P."/>
            <person name="Stolte C."/>
            <person name="Sykes S."/>
            <person name="Yandava C."/>
            <person name="Wortman J."/>
            <person name="Nusbaum C."/>
            <person name="Birren B."/>
        </authorList>
    </citation>
    <scope>NUCLEOTIDE SEQUENCE</scope>
    <source>
        <strain evidence="1">R3-111a-1</strain>
    </source>
</reference>
<reference evidence="2" key="5">
    <citation type="submission" date="2018-04" db="UniProtKB">
        <authorList>
            <consortium name="EnsemblFungi"/>
        </authorList>
    </citation>
    <scope>IDENTIFICATION</scope>
    <source>
        <strain evidence="2">R3-111a-1</strain>
    </source>
</reference>
<dbReference type="GeneID" id="20349438"/>
<accession>J3P639</accession>
<gene>
    <name evidence="2" type="primary">20349438</name>
    <name evidence="1" type="ORF">GGTG_08980</name>
</gene>
<dbReference type="RefSeq" id="XP_009225086.1">
    <property type="nucleotide sequence ID" value="XM_009226822.1"/>
</dbReference>
<dbReference type="EMBL" id="GL385399">
    <property type="protein sequence ID" value="EJT72112.1"/>
    <property type="molecule type" value="Genomic_DNA"/>
</dbReference>
<keyword evidence="3" id="KW-1185">Reference proteome</keyword>
<evidence type="ECO:0000313" key="3">
    <source>
        <dbReference type="Proteomes" id="UP000006039"/>
    </source>
</evidence>
<dbReference type="EnsemblFungi" id="EJT72112">
    <property type="protein sequence ID" value="EJT72112"/>
    <property type="gene ID" value="GGTG_08980"/>
</dbReference>
<evidence type="ECO:0000313" key="2">
    <source>
        <dbReference type="EnsemblFungi" id="EJT72112"/>
    </source>
</evidence>
<reference evidence="2" key="4">
    <citation type="journal article" date="2015" name="G3 (Bethesda)">
        <title>Genome sequences of three phytopathogenic species of the Magnaporthaceae family of fungi.</title>
        <authorList>
            <person name="Okagaki L.H."/>
            <person name="Nunes C.C."/>
            <person name="Sailsbery J."/>
            <person name="Clay B."/>
            <person name="Brown D."/>
            <person name="John T."/>
            <person name="Oh Y."/>
            <person name="Young N."/>
            <person name="Fitzgerald M."/>
            <person name="Haas B.J."/>
            <person name="Zeng Q."/>
            <person name="Young S."/>
            <person name="Adiconis X."/>
            <person name="Fan L."/>
            <person name="Levin J.Z."/>
            <person name="Mitchell T.K."/>
            <person name="Okubara P.A."/>
            <person name="Farman M.L."/>
            <person name="Kohn L.M."/>
            <person name="Birren B."/>
            <person name="Ma L.-J."/>
            <person name="Dean R.A."/>
        </authorList>
    </citation>
    <scope>NUCLEOTIDE SEQUENCE</scope>
    <source>
        <strain evidence="2">R3-111a-1</strain>
    </source>
</reference>
<proteinExistence type="predicted"/>
<dbReference type="Proteomes" id="UP000006039">
    <property type="component" value="Unassembled WGS sequence"/>
</dbReference>
<protein>
    <submittedName>
        <fullName evidence="1 2">Uncharacterized protein</fullName>
    </submittedName>
</protein>
<reference evidence="1" key="2">
    <citation type="submission" date="2010-07" db="EMBL/GenBank/DDBJ databases">
        <authorList>
            <consortium name="The Broad Institute Genome Sequencing Platform"/>
            <consortium name="Broad Institute Genome Sequencing Center for Infectious Disease"/>
            <person name="Ma L.-J."/>
            <person name="Dead R."/>
            <person name="Young S."/>
            <person name="Zeng Q."/>
            <person name="Koehrsen M."/>
            <person name="Alvarado L."/>
            <person name="Berlin A."/>
            <person name="Chapman S.B."/>
            <person name="Chen Z."/>
            <person name="Freedman E."/>
            <person name="Gellesch M."/>
            <person name="Goldberg J."/>
            <person name="Griggs A."/>
            <person name="Gujja S."/>
            <person name="Heilman E.R."/>
            <person name="Heiman D."/>
            <person name="Hepburn T."/>
            <person name="Howarth C."/>
            <person name="Jen D."/>
            <person name="Larson L."/>
            <person name="Mehta T."/>
            <person name="Neiman D."/>
            <person name="Pearson M."/>
            <person name="Roberts A."/>
            <person name="Saif S."/>
            <person name="Shea T."/>
            <person name="Shenoy N."/>
            <person name="Sisk P."/>
            <person name="Stolte C."/>
            <person name="Sykes S."/>
            <person name="Walk T."/>
            <person name="White J."/>
            <person name="Yandava C."/>
            <person name="Haas B."/>
            <person name="Nusbaum C."/>
            <person name="Birren B."/>
        </authorList>
    </citation>
    <scope>NUCLEOTIDE SEQUENCE</scope>
    <source>
        <strain evidence="1">R3-111a-1</strain>
    </source>
</reference>
<name>J3P639_GAET3</name>
<evidence type="ECO:0000313" key="1">
    <source>
        <dbReference type="EMBL" id="EJT72112.1"/>
    </source>
</evidence>